<keyword evidence="3 4" id="KW-0067">ATP-binding</keyword>
<dbReference type="PANTHER" id="PTHR23407">
    <property type="entry name" value="ATPASE INHIBITOR/5-FORMYLTETRAHYDROFOLATE CYCLO-LIGASE"/>
    <property type="match status" value="1"/>
</dbReference>
<dbReference type="AlphaFoldDB" id="A0A941I2A9"/>
<evidence type="ECO:0000256" key="3">
    <source>
        <dbReference type="ARBA" id="ARBA00022840"/>
    </source>
</evidence>
<feature type="compositionally biased region" description="Basic and acidic residues" evidence="5">
    <location>
        <begin position="7"/>
        <end position="35"/>
    </location>
</feature>
<protein>
    <submittedName>
        <fullName evidence="6">Ligase</fullName>
    </submittedName>
</protein>
<evidence type="ECO:0000256" key="1">
    <source>
        <dbReference type="ARBA" id="ARBA00010638"/>
    </source>
</evidence>
<keyword evidence="2 4" id="KW-0547">Nucleotide-binding</keyword>
<dbReference type="InterPro" id="IPR037171">
    <property type="entry name" value="NagB/RpiA_transferase-like"/>
</dbReference>
<dbReference type="Pfam" id="PF01812">
    <property type="entry name" value="5-FTHF_cyc-lig"/>
    <property type="match status" value="1"/>
</dbReference>
<dbReference type="GO" id="GO:0030272">
    <property type="term" value="F:5-formyltetrahydrofolate cyclo-ligase activity"/>
    <property type="evidence" value="ECO:0007669"/>
    <property type="project" value="TreeGrafter"/>
</dbReference>
<accession>A0A941I2A9</accession>
<dbReference type="InterPro" id="IPR002698">
    <property type="entry name" value="FTHF_cligase"/>
</dbReference>
<keyword evidence="7" id="KW-1185">Reference proteome</keyword>
<evidence type="ECO:0000313" key="6">
    <source>
        <dbReference type="EMBL" id="MBR7744844.1"/>
    </source>
</evidence>
<dbReference type="GO" id="GO:0009396">
    <property type="term" value="P:folic acid-containing compound biosynthetic process"/>
    <property type="evidence" value="ECO:0007669"/>
    <property type="project" value="TreeGrafter"/>
</dbReference>
<dbReference type="SUPFAM" id="SSF100950">
    <property type="entry name" value="NagB/RpiA/CoA transferase-like"/>
    <property type="match status" value="1"/>
</dbReference>
<dbReference type="Gene3D" id="3.40.50.10420">
    <property type="entry name" value="NagB/RpiA/CoA transferase-like"/>
    <property type="match status" value="1"/>
</dbReference>
<dbReference type="PIRSF" id="PIRSF006806">
    <property type="entry name" value="FTHF_cligase"/>
    <property type="match status" value="1"/>
</dbReference>
<dbReference type="InterPro" id="IPR024185">
    <property type="entry name" value="FTHF_cligase-like_sf"/>
</dbReference>
<keyword evidence="6" id="KW-0436">Ligase</keyword>
<dbReference type="Proteomes" id="UP000677016">
    <property type="component" value="Unassembled WGS sequence"/>
</dbReference>
<feature type="region of interest" description="Disordered" evidence="5">
    <location>
        <begin position="1"/>
        <end position="35"/>
    </location>
</feature>
<feature type="binding site" evidence="4">
    <location>
        <position position="64"/>
    </location>
    <ligand>
        <name>substrate</name>
    </ligand>
</feature>
<dbReference type="PANTHER" id="PTHR23407:SF1">
    <property type="entry name" value="5-FORMYLTETRAHYDROFOLATE CYCLO-LIGASE"/>
    <property type="match status" value="1"/>
</dbReference>
<comment type="similarity">
    <text evidence="1">Belongs to the 5-formyltetrahydrofolate cyclo-ligase family.</text>
</comment>
<evidence type="ECO:0000256" key="4">
    <source>
        <dbReference type="PIRSR" id="PIRSR006806-1"/>
    </source>
</evidence>
<feature type="binding site" evidence="4">
    <location>
        <position position="69"/>
    </location>
    <ligand>
        <name>substrate</name>
    </ligand>
</feature>
<dbReference type="GO" id="GO:0035999">
    <property type="term" value="P:tetrahydrofolate interconversion"/>
    <property type="evidence" value="ECO:0007669"/>
    <property type="project" value="TreeGrafter"/>
</dbReference>
<sequence length="196" mass="20460">MPPAYDARVEATEKSGRRDLLRAARRERAARRDRTADDAALAARVTALVADLGLGGGAVVLSYEALVREPPTAGANAALAAGGLEVLLPVTEPDLDLDWCPLAAPEVRLGRGAPGRADLVLAPGLAVDRQGTRIGQGGGSYDRALTRVRPGTPVVVLLHPGELVEGADLPREPHDVPVDAVLTADGLTDLRAPDRR</sequence>
<dbReference type="GO" id="GO:0005524">
    <property type="term" value="F:ATP binding"/>
    <property type="evidence" value="ECO:0007669"/>
    <property type="project" value="UniProtKB-KW"/>
</dbReference>
<name>A0A941I2A9_9MICO</name>
<organism evidence="6 7">
    <name type="scientific">Phycicoccus avicenniae</name>
    <dbReference type="NCBI Taxonomy" id="2828860"/>
    <lineage>
        <taxon>Bacteria</taxon>
        <taxon>Bacillati</taxon>
        <taxon>Actinomycetota</taxon>
        <taxon>Actinomycetes</taxon>
        <taxon>Micrococcales</taxon>
        <taxon>Intrasporangiaceae</taxon>
        <taxon>Phycicoccus</taxon>
    </lineage>
</organism>
<reference evidence="6" key="1">
    <citation type="submission" date="2021-04" db="EMBL/GenBank/DDBJ databases">
        <title>Phycicoccus avicenniae sp. nov., a novel endophytic actinomycetes isolated from branch of Avicennia mariana.</title>
        <authorList>
            <person name="Tuo L."/>
        </authorList>
    </citation>
    <scope>NUCLEOTIDE SEQUENCE</scope>
    <source>
        <strain evidence="6">BSK3Z-2</strain>
    </source>
</reference>
<feature type="binding site" evidence="4">
    <location>
        <begin position="133"/>
        <end position="141"/>
    </location>
    <ligand>
        <name>ATP</name>
        <dbReference type="ChEBI" id="CHEBI:30616"/>
    </ligand>
</feature>
<proteinExistence type="inferred from homology"/>
<evidence type="ECO:0000256" key="2">
    <source>
        <dbReference type="ARBA" id="ARBA00022741"/>
    </source>
</evidence>
<evidence type="ECO:0000313" key="7">
    <source>
        <dbReference type="Proteomes" id="UP000677016"/>
    </source>
</evidence>
<evidence type="ECO:0000256" key="5">
    <source>
        <dbReference type="SAM" id="MobiDB-lite"/>
    </source>
</evidence>
<dbReference type="EMBL" id="JAGSNF010000024">
    <property type="protein sequence ID" value="MBR7744844.1"/>
    <property type="molecule type" value="Genomic_DNA"/>
</dbReference>
<gene>
    <name evidence="6" type="ORF">KC207_16230</name>
</gene>
<comment type="caution">
    <text evidence="6">The sequence shown here is derived from an EMBL/GenBank/DDBJ whole genome shotgun (WGS) entry which is preliminary data.</text>
</comment>